<dbReference type="PROSITE" id="PS51186">
    <property type="entry name" value="GNAT"/>
    <property type="match status" value="1"/>
</dbReference>
<dbReference type="InterPro" id="IPR000182">
    <property type="entry name" value="GNAT_dom"/>
</dbReference>
<keyword evidence="2" id="KW-0808">Transferase</keyword>
<dbReference type="Proteomes" id="UP000306575">
    <property type="component" value="Unassembled WGS sequence"/>
</dbReference>
<evidence type="ECO:0000313" key="3">
    <source>
        <dbReference type="Proteomes" id="UP000306575"/>
    </source>
</evidence>
<dbReference type="OrthoDB" id="9797178at2"/>
<dbReference type="SUPFAM" id="SSF55729">
    <property type="entry name" value="Acyl-CoA N-acyltransferases (Nat)"/>
    <property type="match status" value="1"/>
</dbReference>
<dbReference type="InterPro" id="IPR016181">
    <property type="entry name" value="Acyl_CoA_acyltransferase"/>
</dbReference>
<evidence type="ECO:0000259" key="1">
    <source>
        <dbReference type="PROSITE" id="PS51186"/>
    </source>
</evidence>
<gene>
    <name evidence="2" type="ORF">FAP39_16150</name>
</gene>
<evidence type="ECO:0000313" key="2">
    <source>
        <dbReference type="EMBL" id="TKZ15940.1"/>
    </source>
</evidence>
<proteinExistence type="predicted"/>
<name>A0A4U7MSH5_9RHOB</name>
<protein>
    <submittedName>
        <fullName evidence="2">N-acetyltransferase</fullName>
    </submittedName>
</protein>
<dbReference type="GO" id="GO:0016747">
    <property type="term" value="F:acyltransferase activity, transferring groups other than amino-acyl groups"/>
    <property type="evidence" value="ECO:0007669"/>
    <property type="project" value="InterPro"/>
</dbReference>
<reference evidence="2 3" key="1">
    <citation type="submission" date="2019-04" db="EMBL/GenBank/DDBJ databases">
        <title>Genome sequence of Pelagicola litoralis CL-ES2.</title>
        <authorList>
            <person name="Cao J."/>
        </authorList>
    </citation>
    <scope>NUCLEOTIDE SEQUENCE [LARGE SCALE GENOMIC DNA]</scope>
    <source>
        <strain evidence="2 3">CL-ES2</strain>
    </source>
</reference>
<sequence length="155" mass="16647">MIIRAFDPAETADVDGLLQSAFGQPDEAELVGALRADGHIALELVADHKKKVVGYVALSRMQAPSGWLAMAPVCTAKKMRNQGIASALCQMALQYANAPVVVLGEPKFYTHAGFDFKRAARLTSPFPIEFTGLYAPEIEAHQPAEALVYAAPFMG</sequence>
<dbReference type="RefSeq" id="WP_138017417.1">
    <property type="nucleotide sequence ID" value="NZ_SULI01000032.1"/>
</dbReference>
<accession>A0A4U7MSH5</accession>
<feature type="domain" description="N-acetyltransferase" evidence="1">
    <location>
        <begin position="1"/>
        <end position="139"/>
    </location>
</feature>
<dbReference type="Pfam" id="PF00583">
    <property type="entry name" value="Acetyltransf_1"/>
    <property type="match status" value="1"/>
</dbReference>
<dbReference type="Gene3D" id="3.40.630.30">
    <property type="match status" value="1"/>
</dbReference>
<dbReference type="AlphaFoldDB" id="A0A4U7MSH5"/>
<comment type="caution">
    <text evidence="2">The sequence shown here is derived from an EMBL/GenBank/DDBJ whole genome shotgun (WGS) entry which is preliminary data.</text>
</comment>
<organism evidence="2 3">
    <name type="scientific">Shimia litoralis</name>
    <dbReference type="NCBI Taxonomy" id="420403"/>
    <lineage>
        <taxon>Bacteria</taxon>
        <taxon>Pseudomonadati</taxon>
        <taxon>Pseudomonadota</taxon>
        <taxon>Alphaproteobacteria</taxon>
        <taxon>Rhodobacterales</taxon>
        <taxon>Roseobacteraceae</taxon>
    </lineage>
</organism>
<dbReference type="EMBL" id="SULI01000032">
    <property type="protein sequence ID" value="TKZ15940.1"/>
    <property type="molecule type" value="Genomic_DNA"/>
</dbReference>
<dbReference type="CDD" id="cd04301">
    <property type="entry name" value="NAT_SF"/>
    <property type="match status" value="1"/>
</dbReference>
<keyword evidence="3" id="KW-1185">Reference proteome</keyword>